<reference evidence="2" key="1">
    <citation type="submission" date="2020-01" db="EMBL/GenBank/DDBJ databases">
        <authorList>
            <person name="Mishra B."/>
        </authorList>
    </citation>
    <scope>NUCLEOTIDE SEQUENCE [LARGE SCALE GENOMIC DNA]</scope>
</reference>
<dbReference type="Proteomes" id="UP000467841">
    <property type="component" value="Unassembled WGS sequence"/>
</dbReference>
<dbReference type="Pfam" id="PF08387">
    <property type="entry name" value="FBD"/>
    <property type="match status" value="1"/>
</dbReference>
<keyword evidence="3" id="KW-1185">Reference proteome</keyword>
<comment type="caution">
    <text evidence="2">The sequence shown here is derived from an EMBL/GenBank/DDBJ whole genome shotgun (WGS) entry which is preliminary data.</text>
</comment>
<dbReference type="InterPro" id="IPR032675">
    <property type="entry name" value="LRR_dom_sf"/>
</dbReference>
<dbReference type="PANTHER" id="PTHR31900:SF34">
    <property type="entry name" value="EMB|CAB62440.1-RELATED"/>
    <property type="match status" value="1"/>
</dbReference>
<evidence type="ECO:0000259" key="1">
    <source>
        <dbReference type="SMART" id="SM00579"/>
    </source>
</evidence>
<dbReference type="EMBL" id="CACVBM020001126">
    <property type="protein sequence ID" value="CAA7032725.1"/>
    <property type="molecule type" value="Genomic_DNA"/>
</dbReference>
<evidence type="ECO:0000313" key="3">
    <source>
        <dbReference type="Proteomes" id="UP000467841"/>
    </source>
</evidence>
<sequence>MDRISLLPDELLLRILSLLPTTKDAVATMVLSQRWLPLWKLMRKLVYDDSYQNIEYGKFSRFVDRSLILHEAPVDTLHFKLVKNSVLLMLYNSSHASKELIHRVCTLVTLKLKSVTLVDVSSLPSFPTLKKLWLLFVKYPGDEFVKRLLSNCHVLQDMIVVRVHNDNVTVFTVVVSSLKTLRLGRMSRNVKEGVVIDAPLLEILDIYDDMGGFCVIENDMPKIVKAGFYVTYSQPGKMMSCITSVKCLTLCLSTSKEVYPVGAVFHNLLNLNLCTCQTEWLSLLLCMLRGCPNLQSLRLFKIQSHKLPAAKPRPCLKGPTSVPGCLSSSLKTLIWVAYEGREEEKQVAALILRSGSCLKKVTIFSKATNPNRKLEMLKELSSIPMRSPTATCSLIFY</sequence>
<gene>
    <name evidence="2" type="ORF">MERR_LOCUS19960</name>
</gene>
<dbReference type="Pfam" id="PF24758">
    <property type="entry name" value="LRR_At5g56370"/>
    <property type="match status" value="1"/>
</dbReference>
<dbReference type="Gene3D" id="3.80.10.10">
    <property type="entry name" value="Ribonuclease Inhibitor"/>
    <property type="match status" value="1"/>
</dbReference>
<dbReference type="InterPro" id="IPR036047">
    <property type="entry name" value="F-box-like_dom_sf"/>
</dbReference>
<dbReference type="InterPro" id="IPR055411">
    <property type="entry name" value="LRR_FXL15/At3g58940/PEG3-like"/>
</dbReference>
<accession>A0A6D2IVY8</accession>
<dbReference type="InterPro" id="IPR006566">
    <property type="entry name" value="FBD"/>
</dbReference>
<dbReference type="SMART" id="SM00579">
    <property type="entry name" value="FBD"/>
    <property type="match status" value="1"/>
</dbReference>
<dbReference type="OrthoDB" id="612216at2759"/>
<evidence type="ECO:0000313" key="2">
    <source>
        <dbReference type="EMBL" id="CAA7032725.1"/>
    </source>
</evidence>
<dbReference type="PANTHER" id="PTHR31900">
    <property type="entry name" value="F-BOX/RNI SUPERFAMILY PROTEIN-RELATED"/>
    <property type="match status" value="1"/>
</dbReference>
<name>A0A6D2IVY8_9BRAS</name>
<proteinExistence type="predicted"/>
<feature type="domain" description="FBD" evidence="1">
    <location>
        <begin position="324"/>
        <end position="397"/>
    </location>
</feature>
<dbReference type="AlphaFoldDB" id="A0A6D2IVY8"/>
<dbReference type="SUPFAM" id="SSF52047">
    <property type="entry name" value="RNI-like"/>
    <property type="match status" value="1"/>
</dbReference>
<organism evidence="2 3">
    <name type="scientific">Microthlaspi erraticum</name>
    <dbReference type="NCBI Taxonomy" id="1685480"/>
    <lineage>
        <taxon>Eukaryota</taxon>
        <taxon>Viridiplantae</taxon>
        <taxon>Streptophyta</taxon>
        <taxon>Embryophyta</taxon>
        <taxon>Tracheophyta</taxon>
        <taxon>Spermatophyta</taxon>
        <taxon>Magnoliopsida</taxon>
        <taxon>eudicotyledons</taxon>
        <taxon>Gunneridae</taxon>
        <taxon>Pentapetalae</taxon>
        <taxon>rosids</taxon>
        <taxon>malvids</taxon>
        <taxon>Brassicales</taxon>
        <taxon>Brassicaceae</taxon>
        <taxon>Coluteocarpeae</taxon>
        <taxon>Microthlaspi</taxon>
    </lineage>
</organism>
<dbReference type="InterPro" id="IPR050232">
    <property type="entry name" value="FBL13/AtMIF1-like"/>
</dbReference>
<protein>
    <recommendedName>
        <fullName evidence="1">FBD domain-containing protein</fullName>
    </recommendedName>
</protein>
<dbReference type="SUPFAM" id="SSF81383">
    <property type="entry name" value="F-box domain"/>
    <property type="match status" value="1"/>
</dbReference>